<name>A0ABW5N089_9FLAO</name>
<gene>
    <name evidence="1" type="ORF">ACFSQJ_18165</name>
</gene>
<comment type="caution">
    <text evidence="1">The sequence shown here is derived from an EMBL/GenBank/DDBJ whole genome shotgun (WGS) entry which is preliminary data.</text>
</comment>
<evidence type="ECO:0000313" key="2">
    <source>
        <dbReference type="Proteomes" id="UP001597526"/>
    </source>
</evidence>
<evidence type="ECO:0000313" key="1">
    <source>
        <dbReference type="EMBL" id="MFD2588857.1"/>
    </source>
</evidence>
<proteinExistence type="predicted"/>
<reference evidence="2" key="1">
    <citation type="journal article" date="2019" name="Int. J. Syst. Evol. Microbiol.">
        <title>The Global Catalogue of Microorganisms (GCM) 10K type strain sequencing project: providing services to taxonomists for standard genome sequencing and annotation.</title>
        <authorList>
            <consortium name="The Broad Institute Genomics Platform"/>
            <consortium name="The Broad Institute Genome Sequencing Center for Infectious Disease"/>
            <person name="Wu L."/>
            <person name="Ma J."/>
        </authorList>
    </citation>
    <scope>NUCLEOTIDE SEQUENCE [LARGE SCALE GENOMIC DNA]</scope>
    <source>
        <strain evidence="2">KCTC 52368</strain>
    </source>
</reference>
<sequence length="137" mass="15585">MQTHGYSGTPLAKKLGIKEGFYIQVLNAPKNYLDFFTSFPAAVQISTTKEKLKIDFAHIFCTTQEELEIYFVLAKNNLKKTGILWVSWPKKSSKVPSEIDKFNVMKFGLESGLVDTKVAAIDADWSGHKFVYRTKDR</sequence>
<organism evidence="1 2">
    <name type="scientific">Croceitalea marina</name>
    <dbReference type="NCBI Taxonomy" id="1775166"/>
    <lineage>
        <taxon>Bacteria</taxon>
        <taxon>Pseudomonadati</taxon>
        <taxon>Bacteroidota</taxon>
        <taxon>Flavobacteriia</taxon>
        <taxon>Flavobacteriales</taxon>
        <taxon>Flavobacteriaceae</taxon>
        <taxon>Croceitalea</taxon>
    </lineage>
</organism>
<accession>A0ABW5N089</accession>
<dbReference type="RefSeq" id="WP_377768323.1">
    <property type="nucleotide sequence ID" value="NZ_JBHULB010000082.1"/>
</dbReference>
<dbReference type="EMBL" id="JBHULB010000082">
    <property type="protein sequence ID" value="MFD2588857.1"/>
    <property type="molecule type" value="Genomic_DNA"/>
</dbReference>
<protein>
    <submittedName>
        <fullName evidence="1">DUF3052 domain-containing protein</fullName>
    </submittedName>
</protein>
<keyword evidence="2" id="KW-1185">Reference proteome</keyword>
<dbReference type="Proteomes" id="UP001597526">
    <property type="component" value="Unassembled WGS sequence"/>
</dbReference>